<dbReference type="InterPro" id="IPR013328">
    <property type="entry name" value="6PGD_dom2"/>
</dbReference>
<proteinExistence type="predicted"/>
<feature type="domain" description="Mannitol dehydrogenase N-terminal" evidence="3">
    <location>
        <begin position="30"/>
        <end position="277"/>
    </location>
</feature>
<evidence type="ECO:0000256" key="1">
    <source>
        <dbReference type="ARBA" id="ARBA00023002"/>
    </source>
</evidence>
<dbReference type="SUPFAM" id="SSF48179">
    <property type="entry name" value="6-phosphogluconate dehydrogenase C-terminal domain-like"/>
    <property type="match status" value="1"/>
</dbReference>
<dbReference type="PRINTS" id="PR00084">
    <property type="entry name" value="MTLDHDRGNASE"/>
</dbReference>
<dbReference type="InterPro" id="IPR000669">
    <property type="entry name" value="Mannitol_DH"/>
</dbReference>
<dbReference type="PANTHER" id="PTHR43362">
    <property type="entry name" value="MANNITOL DEHYDROGENASE DSF1-RELATED"/>
    <property type="match status" value="1"/>
</dbReference>
<evidence type="ECO:0000256" key="2">
    <source>
        <dbReference type="ARBA" id="ARBA00023027"/>
    </source>
</evidence>
<name>A0A1I3YHW8_9HYPH</name>
<dbReference type="SUPFAM" id="SSF51735">
    <property type="entry name" value="NAD(P)-binding Rossmann-fold domains"/>
    <property type="match status" value="1"/>
</dbReference>
<keyword evidence="6" id="KW-1185">Reference proteome</keyword>
<dbReference type="Gene3D" id="1.10.1040.10">
    <property type="entry name" value="N-(1-d-carboxylethyl)-l-norvaline Dehydrogenase, domain 2"/>
    <property type="match status" value="1"/>
</dbReference>
<dbReference type="PANTHER" id="PTHR43362:SF1">
    <property type="entry name" value="MANNITOL DEHYDROGENASE 2-RELATED"/>
    <property type="match status" value="1"/>
</dbReference>
<dbReference type="InterPro" id="IPR008927">
    <property type="entry name" value="6-PGluconate_DH-like_C_sf"/>
</dbReference>
<dbReference type="RefSeq" id="WP_093518600.1">
    <property type="nucleotide sequence ID" value="NZ_FOSK01000004.1"/>
</dbReference>
<protein>
    <submittedName>
        <fullName evidence="5">Fructuronate reductase</fullName>
    </submittedName>
</protein>
<accession>A0A1I3YHW8</accession>
<dbReference type="PROSITE" id="PS00974">
    <property type="entry name" value="MANNITOL_DHGENASE"/>
    <property type="match status" value="1"/>
</dbReference>
<dbReference type="Proteomes" id="UP000199598">
    <property type="component" value="Unassembled WGS sequence"/>
</dbReference>
<evidence type="ECO:0000259" key="4">
    <source>
        <dbReference type="Pfam" id="PF08125"/>
    </source>
</evidence>
<dbReference type="EMBL" id="FOSK01000004">
    <property type="protein sequence ID" value="SFK31517.1"/>
    <property type="molecule type" value="Genomic_DNA"/>
</dbReference>
<evidence type="ECO:0000259" key="3">
    <source>
        <dbReference type="Pfam" id="PF01232"/>
    </source>
</evidence>
<organism evidence="5 6">
    <name type="scientific">Pseudovibrio ascidiaceicola</name>
    <dbReference type="NCBI Taxonomy" id="285279"/>
    <lineage>
        <taxon>Bacteria</taxon>
        <taxon>Pseudomonadati</taxon>
        <taxon>Pseudomonadota</taxon>
        <taxon>Alphaproteobacteria</taxon>
        <taxon>Hyphomicrobiales</taxon>
        <taxon>Stappiaceae</taxon>
        <taxon>Pseudovibrio</taxon>
    </lineage>
</organism>
<feature type="domain" description="Mannitol dehydrogenase C-terminal" evidence="4">
    <location>
        <begin position="286"/>
        <end position="478"/>
    </location>
</feature>
<dbReference type="InterPro" id="IPR036291">
    <property type="entry name" value="NAD(P)-bd_dom_sf"/>
</dbReference>
<keyword evidence="2" id="KW-0520">NAD</keyword>
<dbReference type="InterPro" id="IPR013118">
    <property type="entry name" value="Mannitol_DH_C"/>
</dbReference>
<dbReference type="InterPro" id="IPR050988">
    <property type="entry name" value="Mannitol_DH/Oxidoreductase"/>
</dbReference>
<sequence>MTFDFKKLDLNALPSDVAVPSYDRTTLKPRVAHIGFGAFARAHVAMHLHETLAAAGGDWGLRVIELFGTPDLFDKLAENDHLYTLVETADEGTNTRLLGAVCETQHVARDGVAALIDGLAEEQLKVISLTVTEKGYCVTNGALDLDNPMIQQDLASPSAPKTAIGLIVAGLAKRRALGNGPITVMSCDNLPHNGLLCGIAVREFAAKQNAELAAWIEDNVSFPSTMVDRIVPALTDESRDLIRDSLGGQVDLNGIVCEPFRQWVIEDNFKAGRPQWELAGAQVVTDVEPFEEMKLRTLNGSHSFLAYLGFLAGKETIADCAADPVFYAEARKLMVEEQLPTLDVPGDVDLVAYADSLLKRYSNSKLKHRTWQIAADGTQKIPQRWLNSVRFHLANGTDCRHLLLGIGGWMNYIRADRNGESYEVVDPMKEKLAEIVAKDGGDATTYVDALLAMHSVFPSELVANDEFKKAVHKAYQAVAEKGAAQAVADLAD</sequence>
<evidence type="ECO:0000313" key="5">
    <source>
        <dbReference type="EMBL" id="SFK31517.1"/>
    </source>
</evidence>
<dbReference type="Pfam" id="PF01232">
    <property type="entry name" value="Mannitol_dh"/>
    <property type="match status" value="1"/>
</dbReference>
<dbReference type="InterPro" id="IPR023027">
    <property type="entry name" value="Mannitol_DH_CS"/>
</dbReference>
<dbReference type="InterPro" id="IPR013131">
    <property type="entry name" value="Mannitol_DH_N"/>
</dbReference>
<dbReference type="Gene3D" id="3.40.50.720">
    <property type="entry name" value="NAD(P)-binding Rossmann-like Domain"/>
    <property type="match status" value="1"/>
</dbReference>
<comment type="caution">
    <text evidence="5">The sequence shown here is derived from an EMBL/GenBank/DDBJ whole genome shotgun (WGS) entry which is preliminary data.</text>
</comment>
<keyword evidence="1" id="KW-0560">Oxidoreductase</keyword>
<reference evidence="5 6" key="1">
    <citation type="submission" date="2016-10" db="EMBL/GenBank/DDBJ databases">
        <authorList>
            <person name="Varghese N."/>
            <person name="Submissions S."/>
        </authorList>
    </citation>
    <scope>NUCLEOTIDE SEQUENCE [LARGE SCALE GENOMIC DNA]</scope>
    <source>
        <strain evidence="5 6">DSM 16392</strain>
    </source>
</reference>
<gene>
    <name evidence="5" type="ORF">SAMN04488518_10441</name>
</gene>
<dbReference type="Pfam" id="PF08125">
    <property type="entry name" value="Mannitol_dh_C"/>
    <property type="match status" value="1"/>
</dbReference>
<evidence type="ECO:0000313" key="6">
    <source>
        <dbReference type="Proteomes" id="UP000199598"/>
    </source>
</evidence>